<dbReference type="RefSeq" id="WP_262397464.1">
    <property type="nucleotide sequence ID" value="NZ_JACRTC010000003.1"/>
</dbReference>
<evidence type="ECO:0000256" key="1">
    <source>
        <dbReference type="ARBA" id="ARBA00023015"/>
    </source>
</evidence>
<reference evidence="5" key="1">
    <citation type="submission" date="2020-08" db="EMBL/GenBank/DDBJ databases">
        <title>Genome public.</title>
        <authorList>
            <person name="Liu C."/>
            <person name="Sun Q."/>
        </authorList>
    </citation>
    <scope>NUCLEOTIDE SEQUENCE</scope>
    <source>
        <strain evidence="5">NSJ-54</strain>
    </source>
</reference>
<evidence type="ECO:0000259" key="4">
    <source>
        <dbReference type="PROSITE" id="PS50949"/>
    </source>
</evidence>
<dbReference type="InterPro" id="IPR000524">
    <property type="entry name" value="Tscrpt_reg_HTH_GntR"/>
</dbReference>
<name>A0A926EC61_9FIRM</name>
<keyword evidence="2" id="KW-0238">DNA-binding</keyword>
<dbReference type="GO" id="GO:0003700">
    <property type="term" value="F:DNA-binding transcription factor activity"/>
    <property type="evidence" value="ECO:0007669"/>
    <property type="project" value="InterPro"/>
</dbReference>
<evidence type="ECO:0000313" key="6">
    <source>
        <dbReference type="Proteomes" id="UP000660861"/>
    </source>
</evidence>
<dbReference type="Proteomes" id="UP000660861">
    <property type="component" value="Unassembled WGS sequence"/>
</dbReference>
<dbReference type="PANTHER" id="PTHR38445">
    <property type="entry name" value="HTH-TYPE TRANSCRIPTIONAL REPRESSOR YTRA"/>
    <property type="match status" value="1"/>
</dbReference>
<keyword evidence="3" id="KW-0804">Transcription</keyword>
<dbReference type="SMART" id="SM00345">
    <property type="entry name" value="HTH_GNTR"/>
    <property type="match status" value="1"/>
</dbReference>
<accession>A0A926EC61</accession>
<feature type="domain" description="HTH gntR-type" evidence="4">
    <location>
        <begin position="11"/>
        <end position="79"/>
    </location>
</feature>
<evidence type="ECO:0000313" key="5">
    <source>
        <dbReference type="EMBL" id="MBC8570368.1"/>
    </source>
</evidence>
<dbReference type="CDD" id="cd07377">
    <property type="entry name" value="WHTH_GntR"/>
    <property type="match status" value="1"/>
</dbReference>
<dbReference type="InterPro" id="IPR036388">
    <property type="entry name" value="WH-like_DNA-bd_sf"/>
</dbReference>
<protein>
    <submittedName>
        <fullName evidence="5">GntR family transcriptional regulator</fullName>
    </submittedName>
</protein>
<dbReference type="AlphaFoldDB" id="A0A926EC61"/>
<dbReference type="PROSITE" id="PS50949">
    <property type="entry name" value="HTH_GNTR"/>
    <property type="match status" value="1"/>
</dbReference>
<dbReference type="EMBL" id="JACRTC010000003">
    <property type="protein sequence ID" value="MBC8570368.1"/>
    <property type="molecule type" value="Genomic_DNA"/>
</dbReference>
<evidence type="ECO:0000256" key="2">
    <source>
        <dbReference type="ARBA" id="ARBA00023125"/>
    </source>
</evidence>
<evidence type="ECO:0000256" key="3">
    <source>
        <dbReference type="ARBA" id="ARBA00023163"/>
    </source>
</evidence>
<dbReference type="InterPro" id="IPR036390">
    <property type="entry name" value="WH_DNA-bd_sf"/>
</dbReference>
<dbReference type="Gene3D" id="1.10.10.10">
    <property type="entry name" value="Winged helix-like DNA-binding domain superfamily/Winged helix DNA-binding domain"/>
    <property type="match status" value="1"/>
</dbReference>
<dbReference type="PANTHER" id="PTHR38445:SF7">
    <property type="entry name" value="GNTR-FAMILY TRANSCRIPTIONAL REGULATOR"/>
    <property type="match status" value="1"/>
</dbReference>
<comment type="caution">
    <text evidence="5">The sequence shown here is derived from an EMBL/GenBank/DDBJ whole genome shotgun (WGS) entry which is preliminary data.</text>
</comment>
<keyword evidence="6" id="KW-1185">Reference proteome</keyword>
<dbReference type="Pfam" id="PF00392">
    <property type="entry name" value="GntR"/>
    <property type="match status" value="1"/>
</dbReference>
<gene>
    <name evidence="5" type="ORF">H8709_05940</name>
</gene>
<organism evidence="5 6">
    <name type="scientific">Zongyangia hominis</name>
    <dbReference type="NCBI Taxonomy" id="2763677"/>
    <lineage>
        <taxon>Bacteria</taxon>
        <taxon>Bacillati</taxon>
        <taxon>Bacillota</taxon>
        <taxon>Clostridia</taxon>
        <taxon>Eubacteriales</taxon>
        <taxon>Oscillospiraceae</taxon>
        <taxon>Zongyangia</taxon>
    </lineage>
</organism>
<dbReference type="SUPFAM" id="SSF46785">
    <property type="entry name" value="Winged helix' DNA-binding domain"/>
    <property type="match status" value="1"/>
</dbReference>
<dbReference type="GO" id="GO:0003677">
    <property type="term" value="F:DNA binding"/>
    <property type="evidence" value="ECO:0007669"/>
    <property type="project" value="UniProtKB-KW"/>
</dbReference>
<sequence>MDLIVTSASATPLYEQIEQQIKNMILNGELSQGAPLPSIRMLAKELRVSIITVKRAYDDLEAEGFLETAPSKGTFVAIQNMELIRNIAVAQIEEKIAEAVASSRAIKMSLDELLEIVSLLYRDMEEEAQSPSPSKAP</sequence>
<proteinExistence type="predicted"/>
<keyword evidence="1" id="KW-0805">Transcription regulation</keyword>